<evidence type="ECO:0000313" key="1">
    <source>
        <dbReference type="EMBL" id="WMW66626.1"/>
    </source>
</evidence>
<gene>
    <name evidence="1" type="ORF">KPS_001228</name>
</gene>
<organism evidence="1 2">
    <name type="scientific">Nitratidesulfovibrio liaohensis</name>
    <dbReference type="NCBI Taxonomy" id="2604158"/>
    <lineage>
        <taxon>Bacteria</taxon>
        <taxon>Pseudomonadati</taxon>
        <taxon>Thermodesulfobacteriota</taxon>
        <taxon>Desulfovibrionia</taxon>
        <taxon>Desulfovibrionales</taxon>
        <taxon>Desulfovibrionaceae</taxon>
        <taxon>Nitratidesulfovibrio</taxon>
    </lineage>
</organism>
<dbReference type="RefSeq" id="WP_309542490.1">
    <property type="nucleotide sequence ID" value="NZ_CP133659.1"/>
</dbReference>
<sequence length="75" mass="8240">MRTVDLTPSWGEWGNLFYRFALEGKRSSLEALHPDMAKAFAAAAAFVAIQGSLTDEQRLQANAVLEAEMRKQGVA</sequence>
<dbReference type="EMBL" id="CP133659">
    <property type="protein sequence ID" value="WMW66626.1"/>
    <property type="molecule type" value="Genomic_DNA"/>
</dbReference>
<reference evidence="1" key="1">
    <citation type="submission" date="2023-09" db="EMBL/GenBank/DDBJ databases">
        <authorList>
            <consortium name="CW5 consortium"/>
            <person name="Lu C.-W."/>
        </authorList>
    </citation>
    <scope>NUCLEOTIDE SEQUENCE</scope>
    <source>
        <strain evidence="1">KPS</strain>
    </source>
</reference>
<accession>A0ABY9R4D6</accession>
<proteinExistence type="predicted"/>
<protein>
    <submittedName>
        <fullName evidence="1">Uncharacterized protein</fullName>
    </submittedName>
</protein>
<keyword evidence="2" id="KW-1185">Reference proteome</keyword>
<name>A0ABY9R4D6_9BACT</name>
<evidence type="ECO:0000313" key="2">
    <source>
        <dbReference type="Proteomes" id="UP001180616"/>
    </source>
</evidence>
<dbReference type="Proteomes" id="UP001180616">
    <property type="component" value="Chromosome"/>
</dbReference>